<sequence length="88" mass="9891">MQVIRMHTLLLILFGGLGDKAMAGIGRTFRKLCPGAGHFLQGDVGEDLARHRLAFILHSRETWISPGSRPGRRPRDWTSAPSRDSRRQ</sequence>
<name>A0A1G6R3M3_9RHOB</name>
<dbReference type="AlphaFoldDB" id="A0A1G6R3M3"/>
<proteinExistence type="predicted"/>
<evidence type="ECO:0000313" key="3">
    <source>
        <dbReference type="Proteomes" id="UP000199628"/>
    </source>
</evidence>
<dbReference type="Proteomes" id="UP000199628">
    <property type="component" value="Unassembled WGS sequence"/>
</dbReference>
<evidence type="ECO:0000256" key="1">
    <source>
        <dbReference type="SAM" id="MobiDB-lite"/>
    </source>
</evidence>
<protein>
    <submittedName>
        <fullName evidence="2">Uncharacterized protein</fullName>
    </submittedName>
</protein>
<gene>
    <name evidence="2" type="ORF">SAMN04488239_104317</name>
</gene>
<evidence type="ECO:0000313" key="2">
    <source>
        <dbReference type="EMBL" id="SDC99202.1"/>
    </source>
</evidence>
<dbReference type="EMBL" id="FMZV01000004">
    <property type="protein sequence ID" value="SDC99202.1"/>
    <property type="molecule type" value="Genomic_DNA"/>
</dbReference>
<feature type="region of interest" description="Disordered" evidence="1">
    <location>
        <begin position="64"/>
        <end position="88"/>
    </location>
</feature>
<keyword evidence="3" id="KW-1185">Reference proteome</keyword>
<organism evidence="2 3">
    <name type="scientific">Ruegeria marina</name>
    <dbReference type="NCBI Taxonomy" id="639004"/>
    <lineage>
        <taxon>Bacteria</taxon>
        <taxon>Pseudomonadati</taxon>
        <taxon>Pseudomonadota</taxon>
        <taxon>Alphaproteobacteria</taxon>
        <taxon>Rhodobacterales</taxon>
        <taxon>Roseobacteraceae</taxon>
        <taxon>Ruegeria</taxon>
    </lineage>
</organism>
<accession>A0A1G6R3M3</accession>
<reference evidence="3" key="1">
    <citation type="submission" date="2016-10" db="EMBL/GenBank/DDBJ databases">
        <authorList>
            <person name="Varghese N."/>
            <person name="Submissions S."/>
        </authorList>
    </citation>
    <scope>NUCLEOTIDE SEQUENCE [LARGE SCALE GENOMIC DNA]</scope>
    <source>
        <strain evidence="3">CGMCC 1.9108</strain>
    </source>
</reference>